<dbReference type="KEGG" id="lfa:LFA_1868"/>
<reference evidence="3" key="1">
    <citation type="submission" date="2014-09" db="EMBL/GenBank/DDBJ databases">
        <authorList>
            <person name="Gomez-Valero L."/>
        </authorList>
    </citation>
    <scope>NUCLEOTIDE SEQUENCE [LARGE SCALE GENOMIC DNA]</scope>
    <source>
        <strain evidence="3">ATCC700992</strain>
    </source>
</reference>
<sequence>MPVEIHQSKVINNLNNYLKWHNLPVRMNESGICNGLASVYAKYVLEGRQDEFMEKLSQIATMTTRAELDSHINHFVTEIVLSFLPQQFNKELSQSQSIETLQIDGKKLSSSFDFGMVTSDKKWISILQELQLRENEALIVRSLNHAITITKEKDGYKVYDPNYQSGFRIFPDEKSLIHELHHNVFRYTGQLAQITDPLGITQELSSITAPLGLNGPLGMGIQVIRHPSLIDTPREFPDVNVLYNQFLDPNQIAQSGNRRVSNSLFVIEADNVDALNLMYKKGFDGDPIDLICTACGLNKTKTLAMLLDKVTTADDSKLGIPFLAALGCGHEEAFNVLLSNSKFKTCFENSIILEKNALKNIKMAAVGGNEVLLERMISSYKSIGKPTPLTDVQIAEKILTYSPEDKGDVIKSAMDSGSTACVNLLLKQLDKTQYKCDEKQLLTYLTQAIKSNQPHMVNLFVDKIKKEMNQESQHKIFKAIEMSTTAVEKTDLSILRQLKESGVTFSKTAEGVINQKEQRPVGLLLKMGIMLHQFTDFIKETIFQSNEVQNNIRNFMKAKNSVTELKSNATPESNESSEFTPSLINRP</sequence>
<keyword evidence="3" id="KW-1185">Reference proteome</keyword>
<evidence type="ECO:0000313" key="2">
    <source>
        <dbReference type="EMBL" id="CEG57264.1"/>
    </source>
</evidence>
<gene>
    <name evidence="2" type="ORF">LFA_1868</name>
</gene>
<feature type="region of interest" description="Disordered" evidence="1">
    <location>
        <begin position="564"/>
        <end position="587"/>
    </location>
</feature>
<evidence type="ECO:0000313" key="3">
    <source>
        <dbReference type="Proteomes" id="UP000032430"/>
    </source>
</evidence>
<name>A0A098G5K8_9GAMM</name>
<dbReference type="EMBL" id="LN614827">
    <property type="protein sequence ID" value="CEG57264.1"/>
    <property type="molecule type" value="Genomic_DNA"/>
</dbReference>
<dbReference type="InterPro" id="IPR036770">
    <property type="entry name" value="Ankyrin_rpt-contain_sf"/>
</dbReference>
<dbReference type="AlphaFoldDB" id="A0A098G5K8"/>
<dbReference type="Proteomes" id="UP000032430">
    <property type="component" value="Chromosome I"/>
</dbReference>
<protein>
    <submittedName>
        <fullName evidence="2">Substrate of the dot/icm secretion system</fullName>
    </submittedName>
</protein>
<dbReference type="HOGENOM" id="CLU_021684_0_0_6"/>
<dbReference type="Gene3D" id="1.25.40.20">
    <property type="entry name" value="Ankyrin repeat-containing domain"/>
    <property type="match status" value="1"/>
</dbReference>
<organism evidence="2 3">
    <name type="scientific">Legionella fallonii LLAP-10</name>
    <dbReference type="NCBI Taxonomy" id="1212491"/>
    <lineage>
        <taxon>Bacteria</taxon>
        <taxon>Pseudomonadati</taxon>
        <taxon>Pseudomonadota</taxon>
        <taxon>Gammaproteobacteria</taxon>
        <taxon>Legionellales</taxon>
        <taxon>Legionellaceae</taxon>
        <taxon>Legionella</taxon>
    </lineage>
</organism>
<dbReference type="RefSeq" id="WP_045095791.1">
    <property type="nucleotide sequence ID" value="NZ_LN614827.1"/>
</dbReference>
<accession>A0A098G5K8</accession>
<proteinExistence type="predicted"/>
<dbReference type="SUPFAM" id="SSF140860">
    <property type="entry name" value="Pseudo ankyrin repeat-like"/>
    <property type="match status" value="1"/>
</dbReference>
<dbReference type="STRING" id="1212491.LFA_1868"/>
<evidence type="ECO:0000256" key="1">
    <source>
        <dbReference type="SAM" id="MobiDB-lite"/>
    </source>
</evidence>
<dbReference type="OrthoDB" id="5654137at2"/>